<organism evidence="2 3">
    <name type="scientific">Streptomyces pluripotens</name>
    <dbReference type="NCBI Taxonomy" id="1355015"/>
    <lineage>
        <taxon>Bacteria</taxon>
        <taxon>Bacillati</taxon>
        <taxon>Actinomycetota</taxon>
        <taxon>Actinomycetes</taxon>
        <taxon>Kitasatosporales</taxon>
        <taxon>Streptomycetaceae</taxon>
        <taxon>Streptomyces</taxon>
    </lineage>
</organism>
<dbReference type="KEGG" id="splu:LK06_002335"/>
<dbReference type="STRING" id="1355015.LK06_002335"/>
<evidence type="ECO:0000313" key="2">
    <source>
        <dbReference type="EMBL" id="ASN23241.1"/>
    </source>
</evidence>
<evidence type="ECO:0000313" key="3">
    <source>
        <dbReference type="Proteomes" id="UP000031501"/>
    </source>
</evidence>
<gene>
    <name evidence="2" type="ORF">LK07_03420</name>
</gene>
<sequence>MFASRNVHEEGAWGVVVGKGCGAADGSHRYHCVEVRLVDGATVKARIGKAPWGSLAVGDRLIEAVGATAAVRL</sequence>
<feature type="domain" description="DUF7489" evidence="1">
    <location>
        <begin position="9"/>
        <end position="70"/>
    </location>
</feature>
<dbReference type="EMBL" id="CP022433">
    <property type="protein sequence ID" value="ASN23241.1"/>
    <property type="molecule type" value="Genomic_DNA"/>
</dbReference>
<dbReference type="InterPro" id="IPR055912">
    <property type="entry name" value="DUF7489"/>
</dbReference>
<name>A0A221NTE9_9ACTN</name>
<dbReference type="RefSeq" id="WP_039653797.1">
    <property type="nucleotide sequence ID" value="NZ_CP021080.1"/>
</dbReference>
<accession>A0A221NTE9</accession>
<protein>
    <recommendedName>
        <fullName evidence="1">DUF7489 domain-containing protein</fullName>
    </recommendedName>
</protein>
<dbReference type="OrthoDB" id="3481166at2"/>
<dbReference type="AlphaFoldDB" id="A0A221NTE9"/>
<evidence type="ECO:0000259" key="1">
    <source>
        <dbReference type="Pfam" id="PF24315"/>
    </source>
</evidence>
<proteinExistence type="predicted"/>
<keyword evidence="3" id="KW-1185">Reference proteome</keyword>
<dbReference type="Proteomes" id="UP000031501">
    <property type="component" value="Chromosome"/>
</dbReference>
<dbReference type="Pfam" id="PF24315">
    <property type="entry name" value="DUF7489"/>
    <property type="match status" value="1"/>
</dbReference>
<reference evidence="2 3" key="1">
    <citation type="submission" date="2017-07" db="EMBL/GenBank/DDBJ databases">
        <title>Genome sequence of Streptomyces pluripotens MUSC 137T.</title>
        <authorList>
            <person name="Ser H.-L."/>
            <person name="Lee L.-H."/>
        </authorList>
    </citation>
    <scope>NUCLEOTIDE SEQUENCE [LARGE SCALE GENOMIC DNA]</scope>
    <source>
        <strain evidence="2 3">MUSC 137</strain>
    </source>
</reference>